<dbReference type="AlphaFoldDB" id="A0A4Q5KJE0"/>
<dbReference type="OrthoDB" id="7068172at2"/>
<gene>
    <name evidence="1" type="ORF">ERW49_09785</name>
</gene>
<dbReference type="Proteomes" id="UP000293465">
    <property type="component" value="Unassembled WGS sequence"/>
</dbReference>
<accession>A0A4Q5KJE0</accession>
<evidence type="ECO:0008006" key="3">
    <source>
        <dbReference type="Google" id="ProtNLM"/>
    </source>
</evidence>
<sequence>MACPMCFFRDINQRSLKLKTFGLSRFESKIVKYKELYVEGVKNLTCLSKCNCYAEYNDPSLVEWTGELLHDLQSNIDLIETTFDEIATCYYNFLVKNQRSAINYLYDFLNGNGFLQHQVDASELIKILFRARGKGDYDSSEIREFFHIPFTLRHFVGSQRFSINGQPLLYLGSSVLTVEKELESNFETLNYSAFLPSYSDTHRFRIFDLKNSIDYLMTNLPGVLGAGVPYSYAENYKPRFEMEVRRSILLQICSFPTEMKGSFIPEYVIPQMLTAVLQESGFDGLTFPSTKCFESLVDNHRFSSHHLNFVFFTKYSVKDSHDVNLLNKFYTFTNDLSETIEIQDVLRTIEDAFELNRSADVNNSDFILPLVRAQLQIEYLQDSTVDAVPYFSTQTGVVELQLYKQLADLMFDKISARVA</sequence>
<reference evidence="1 2" key="1">
    <citation type="submission" date="2019-02" db="EMBL/GenBank/DDBJ databases">
        <title>Genome sequences of Aliivibrio finisterrensis strains from farmed Atlantic salmon.</title>
        <authorList>
            <person name="Bowman J.P."/>
        </authorList>
    </citation>
    <scope>NUCLEOTIDE SEQUENCE [LARGE SCALE GENOMIC DNA]</scope>
    <source>
        <strain evidence="1 2">A32</strain>
    </source>
</reference>
<dbReference type="GeneID" id="56275341"/>
<evidence type="ECO:0000313" key="1">
    <source>
        <dbReference type="EMBL" id="RYU46375.1"/>
    </source>
</evidence>
<protein>
    <recommendedName>
        <fullName evidence="3">RES domain-containing protein</fullName>
    </recommendedName>
</protein>
<dbReference type="EMBL" id="SEZJ01000007">
    <property type="protein sequence ID" value="RYU46375.1"/>
    <property type="molecule type" value="Genomic_DNA"/>
</dbReference>
<name>A0A4Q5KJE0_9GAMM</name>
<organism evidence="1 2">
    <name type="scientific">Aliivibrio finisterrensis</name>
    <dbReference type="NCBI Taxonomy" id="511998"/>
    <lineage>
        <taxon>Bacteria</taxon>
        <taxon>Pseudomonadati</taxon>
        <taxon>Pseudomonadota</taxon>
        <taxon>Gammaproteobacteria</taxon>
        <taxon>Vibrionales</taxon>
        <taxon>Vibrionaceae</taxon>
        <taxon>Aliivibrio</taxon>
    </lineage>
</organism>
<dbReference type="RefSeq" id="WP_130087152.1">
    <property type="nucleotide sequence ID" value="NZ_SEZJ01000007.1"/>
</dbReference>
<evidence type="ECO:0000313" key="2">
    <source>
        <dbReference type="Proteomes" id="UP000293465"/>
    </source>
</evidence>
<proteinExistence type="predicted"/>
<comment type="caution">
    <text evidence="1">The sequence shown here is derived from an EMBL/GenBank/DDBJ whole genome shotgun (WGS) entry which is preliminary data.</text>
</comment>